<dbReference type="SUPFAM" id="SSF56801">
    <property type="entry name" value="Acetyl-CoA synthetase-like"/>
    <property type="match status" value="1"/>
</dbReference>
<proteinExistence type="predicted"/>
<dbReference type="InterPro" id="IPR000873">
    <property type="entry name" value="AMP-dep_synth/lig_dom"/>
</dbReference>
<gene>
    <name evidence="4" type="ORF">OYT1_ch2040</name>
</gene>
<keyword evidence="5" id="KW-1185">Reference proteome</keyword>
<dbReference type="Gene3D" id="3.40.50.12780">
    <property type="entry name" value="N-terminal domain of ligase-like"/>
    <property type="match status" value="1"/>
</dbReference>
<keyword evidence="2" id="KW-0067">ATP-binding</keyword>
<dbReference type="EMBL" id="AP018738">
    <property type="protein sequence ID" value="BBE51566.1"/>
    <property type="molecule type" value="Genomic_DNA"/>
</dbReference>
<keyword evidence="1" id="KW-0547">Nucleotide-binding</keyword>
<sequence>MRAGLKTFDVRPDDCMLSFLPLSHAFERTAGYYLNVMAGGQVAFARSISHLADDLQLIHPTILVSVPRIFERIHGGIRAKLEQVSSTRRKLFELTLEVGWLHFEHAQGRATWHPKLLLWPLLKKLVADKVMTKLGGELRLAISGGAALPPTIARFFISLGLNILQGYGLTETSPVVSVNLTQSNFPESVGPPLPSVEVRIGDQSALMVRGPSVMLGYWNNVEATRSMIAEDGWLNTGDTARISETGHIYITGRLKEIIVLSNGEKVPPGDMEFAIMHDPLFEQVMVLGEGKAFLVALAVVNADAWRQFAVEVGIQPDMPESLQDARVEQKALARITRQIHEFPGYAKIRRVLLLKEPWTIEGGQLTPTLKLRRNRVVAQYEDELHRLYGENSRRMDRL</sequence>
<feature type="domain" description="AMP-dependent synthetase/ligase" evidence="3">
    <location>
        <begin position="7"/>
        <end position="218"/>
    </location>
</feature>
<dbReference type="Proteomes" id="UP000033070">
    <property type="component" value="Chromosome"/>
</dbReference>
<reference evidence="4 5" key="1">
    <citation type="submission" date="2018-06" db="EMBL/GenBank/DDBJ databases">
        <title>OYT1 Genome Sequencing.</title>
        <authorList>
            <person name="Kato S."/>
            <person name="Itoh T."/>
            <person name="Ohkuma M."/>
        </authorList>
    </citation>
    <scope>NUCLEOTIDE SEQUENCE [LARGE SCALE GENOMIC DNA]</scope>
    <source>
        <strain evidence="4 5">OYT1</strain>
    </source>
</reference>
<evidence type="ECO:0000313" key="4">
    <source>
        <dbReference type="EMBL" id="BBE51566.1"/>
    </source>
</evidence>
<evidence type="ECO:0000259" key="3">
    <source>
        <dbReference type="Pfam" id="PF00501"/>
    </source>
</evidence>
<dbReference type="GO" id="GO:0004467">
    <property type="term" value="F:long-chain fatty acid-CoA ligase activity"/>
    <property type="evidence" value="ECO:0007669"/>
    <property type="project" value="TreeGrafter"/>
</dbReference>
<accession>A0A2Z6GDH3</accession>
<dbReference type="AlphaFoldDB" id="A0A2Z6GDH3"/>
<evidence type="ECO:0000256" key="1">
    <source>
        <dbReference type="ARBA" id="ARBA00022741"/>
    </source>
</evidence>
<dbReference type="GO" id="GO:0016020">
    <property type="term" value="C:membrane"/>
    <property type="evidence" value="ECO:0007669"/>
    <property type="project" value="TreeGrafter"/>
</dbReference>
<evidence type="ECO:0000256" key="2">
    <source>
        <dbReference type="ARBA" id="ARBA00022840"/>
    </source>
</evidence>
<dbReference type="Pfam" id="PF23562">
    <property type="entry name" value="AMP-binding_C_3"/>
    <property type="match status" value="1"/>
</dbReference>
<dbReference type="STRING" id="1188319.OYT1_01031"/>
<organism evidence="4 5">
    <name type="scientific">Ferriphaselus amnicola</name>
    <dbReference type="NCBI Taxonomy" id="1188319"/>
    <lineage>
        <taxon>Bacteria</taxon>
        <taxon>Pseudomonadati</taxon>
        <taxon>Pseudomonadota</taxon>
        <taxon>Betaproteobacteria</taxon>
        <taxon>Nitrosomonadales</taxon>
        <taxon>Gallionellaceae</taxon>
        <taxon>Ferriphaselus</taxon>
    </lineage>
</organism>
<keyword evidence="4" id="KW-0436">Ligase</keyword>
<dbReference type="GO" id="GO:0005524">
    <property type="term" value="F:ATP binding"/>
    <property type="evidence" value="ECO:0007669"/>
    <property type="project" value="UniProtKB-KW"/>
</dbReference>
<dbReference type="KEGG" id="fam:OYT1_ch2040"/>
<evidence type="ECO:0000313" key="5">
    <source>
        <dbReference type="Proteomes" id="UP000033070"/>
    </source>
</evidence>
<name>A0A2Z6GDH3_9PROT</name>
<dbReference type="InterPro" id="IPR042099">
    <property type="entry name" value="ANL_N_sf"/>
</dbReference>
<dbReference type="Pfam" id="PF00501">
    <property type="entry name" value="AMP-binding"/>
    <property type="match status" value="1"/>
</dbReference>
<dbReference type="PANTHER" id="PTHR43272:SF33">
    <property type="entry name" value="AMP-BINDING DOMAIN-CONTAINING PROTEIN-RELATED"/>
    <property type="match status" value="1"/>
</dbReference>
<protein>
    <submittedName>
        <fullName evidence="4">Long-chain-fatty-acid--CoA ligase FadD15</fullName>
    </submittedName>
</protein>
<dbReference type="PANTHER" id="PTHR43272">
    <property type="entry name" value="LONG-CHAIN-FATTY-ACID--COA LIGASE"/>
    <property type="match status" value="1"/>
</dbReference>